<proteinExistence type="predicted"/>
<feature type="compositionally biased region" description="Polar residues" evidence="1">
    <location>
        <begin position="313"/>
        <end position="331"/>
    </location>
</feature>
<dbReference type="Pfam" id="PF15230">
    <property type="entry name" value="SRRM_C"/>
    <property type="match status" value="1"/>
</dbReference>
<evidence type="ECO:0000313" key="6">
    <source>
        <dbReference type="RefSeq" id="XP_055862770.1"/>
    </source>
</evidence>
<feature type="compositionally biased region" description="Basic residues" evidence="1">
    <location>
        <begin position="421"/>
        <end position="439"/>
    </location>
</feature>
<dbReference type="PANTHER" id="PTHR34755">
    <property type="entry name" value="SERINE/ARGININE REPETITIVE MATRIX PROTEIN 3-RELATED"/>
    <property type="match status" value="1"/>
</dbReference>
<feature type="compositionally biased region" description="Basic and acidic residues" evidence="1">
    <location>
        <begin position="240"/>
        <end position="249"/>
    </location>
</feature>
<dbReference type="RefSeq" id="XP_055862770.1">
    <property type="nucleotide sequence ID" value="XM_056006795.1"/>
</dbReference>
<gene>
    <name evidence="4 5 6" type="primary">LOC106052118</name>
</gene>
<protein>
    <submittedName>
        <fullName evidence="4 5">Serine/arginine repetitive matrix protein 2-like isoform X1</fullName>
    </submittedName>
</protein>
<dbReference type="GO" id="GO:0003729">
    <property type="term" value="F:mRNA binding"/>
    <property type="evidence" value="ECO:0007669"/>
    <property type="project" value="TreeGrafter"/>
</dbReference>
<feature type="compositionally biased region" description="Basic residues" evidence="1">
    <location>
        <begin position="250"/>
        <end position="288"/>
    </location>
</feature>
<evidence type="ECO:0000313" key="5">
    <source>
        <dbReference type="RefSeq" id="XP_055862768.1"/>
    </source>
</evidence>
<dbReference type="AlphaFoldDB" id="A0A9W2YJ55"/>
<feature type="domain" description="Serine/arginine repetitive matrix protein C-terminal" evidence="2">
    <location>
        <begin position="462"/>
        <end position="511"/>
    </location>
</feature>
<dbReference type="PANTHER" id="PTHR34755:SF3">
    <property type="entry name" value="SERINE_ARGININE REPETITIVE MATRIX PROTEIN 2"/>
    <property type="match status" value="1"/>
</dbReference>
<organism evidence="3 4">
    <name type="scientific">Biomphalaria glabrata</name>
    <name type="common">Bloodfluke planorb</name>
    <name type="synonym">Freshwater snail</name>
    <dbReference type="NCBI Taxonomy" id="6526"/>
    <lineage>
        <taxon>Eukaryota</taxon>
        <taxon>Metazoa</taxon>
        <taxon>Spiralia</taxon>
        <taxon>Lophotrochozoa</taxon>
        <taxon>Mollusca</taxon>
        <taxon>Gastropoda</taxon>
        <taxon>Heterobranchia</taxon>
        <taxon>Euthyneura</taxon>
        <taxon>Panpulmonata</taxon>
        <taxon>Hygrophila</taxon>
        <taxon>Lymnaeoidea</taxon>
        <taxon>Planorbidae</taxon>
        <taxon>Biomphalaria</taxon>
    </lineage>
</organism>
<dbReference type="InterPro" id="IPR029360">
    <property type="entry name" value="SRRM_C"/>
</dbReference>
<feature type="region of interest" description="Disordered" evidence="1">
    <location>
        <begin position="215"/>
        <end position="553"/>
    </location>
</feature>
<evidence type="ECO:0000313" key="4">
    <source>
        <dbReference type="RefSeq" id="XP_055862767.1"/>
    </source>
</evidence>
<evidence type="ECO:0000259" key="2">
    <source>
        <dbReference type="Pfam" id="PF15230"/>
    </source>
</evidence>
<evidence type="ECO:0000313" key="3">
    <source>
        <dbReference type="Proteomes" id="UP001165740"/>
    </source>
</evidence>
<reference evidence="4 5" key="1">
    <citation type="submission" date="2025-04" db="UniProtKB">
        <authorList>
            <consortium name="RefSeq"/>
        </authorList>
    </citation>
    <scope>IDENTIFICATION</scope>
</reference>
<dbReference type="GeneID" id="106052118"/>
<name>A0A9W2YJ55_BIOGL</name>
<sequence>MSYASKKVTKTKNVLLLRKLSEASCIQCCGCHCHCCAKHQSKNCLMDMCPRKVFSPSIKPKSVFDFFYDQLYSDRKDIKLCLRCGQRFEERSLDALFVSDVYSSSVDRQLCRACLNKSLDKEDEDLKDYVRPKQDICFEDEALPCYGLPLGCFQIYLAKETHQLAEANQEKNARLKEAFGLTDYVDGSAFDPDRKAKEEAAKAAAMAQKKYSLLASSGEEEGKEEGGSSSHKKKKKRSRHDSTSPEKSKEKKKKSRKHSKRDRSHSKKTKKSKHSKKRSSRKRKHKKYSSSSSSETDSDDAEIDRQEKDQTVIPLTNKTNGIHNSPSTSLASPVLRKDCSPHVLSDSLPTPLEVKSSPISSPLVESIKPLNDESSASRLKSKIRDSKLSTSRSRSRSRSYRSHSFRRSLKRSSSRSSSSRSRTRSRSGSHSHSTHHHSRSISYSRSRSRSHRSSSHSECRGSRGNSRSSSVKRRHGSPRSPSIRRRHGSPSHLDKRRITSARKRPVPYYRPSPSPSLSDSHSSYHSRRSRSKSHTSRSRFRSLSRSPSLEFHHKRRKEFQRLSGHQTPQMHMLHQHQYYPHPSNSQYGVQHTTTSANATFSSQYSATCFISQ</sequence>
<evidence type="ECO:0000256" key="1">
    <source>
        <dbReference type="SAM" id="MobiDB-lite"/>
    </source>
</evidence>
<dbReference type="RefSeq" id="XP_055862768.1">
    <property type="nucleotide sequence ID" value="XM_056006793.1"/>
</dbReference>
<dbReference type="Proteomes" id="UP001165740">
    <property type="component" value="Chromosome 12"/>
</dbReference>
<dbReference type="OrthoDB" id="10267305at2759"/>
<dbReference type="RefSeq" id="XP_055862767.1">
    <property type="nucleotide sequence ID" value="XM_056006792.1"/>
</dbReference>
<feature type="compositionally biased region" description="Basic residues" evidence="1">
    <location>
        <begin position="470"/>
        <end position="491"/>
    </location>
</feature>
<feature type="compositionally biased region" description="Basic residues" evidence="1">
    <location>
        <begin position="230"/>
        <end position="239"/>
    </location>
</feature>
<dbReference type="InterPro" id="IPR052109">
    <property type="entry name" value="SRRM_Domain-Containing"/>
</dbReference>
<feature type="compositionally biased region" description="Basic residues" evidence="1">
    <location>
        <begin position="393"/>
        <end position="413"/>
    </location>
</feature>
<keyword evidence="3" id="KW-1185">Reference proteome</keyword>
<accession>A0A9W2YJ55</accession>
<feature type="compositionally biased region" description="Basic residues" evidence="1">
    <location>
        <begin position="524"/>
        <end position="542"/>
    </location>
</feature>